<dbReference type="GO" id="GO:0005829">
    <property type="term" value="C:cytosol"/>
    <property type="evidence" value="ECO:0007669"/>
    <property type="project" value="TreeGrafter"/>
</dbReference>
<dbReference type="GO" id="GO:0000028">
    <property type="term" value="P:ribosomal small subunit assembly"/>
    <property type="evidence" value="ECO:0007669"/>
    <property type="project" value="TreeGrafter"/>
</dbReference>
<dbReference type="EMBL" id="CP063196">
    <property type="protein sequence ID" value="UOE17933.1"/>
    <property type="molecule type" value="Genomic_DNA"/>
</dbReference>
<dbReference type="PANTHER" id="PTHR42698">
    <property type="entry name" value="GTPASE ERA"/>
    <property type="match status" value="1"/>
</dbReference>
<dbReference type="InterPro" id="IPR005662">
    <property type="entry name" value="GTPase_Era-like"/>
</dbReference>
<dbReference type="Gene3D" id="3.40.50.300">
    <property type="entry name" value="P-loop containing nucleotide triphosphate hydrolases"/>
    <property type="match status" value="1"/>
</dbReference>
<evidence type="ECO:0000313" key="4">
    <source>
        <dbReference type="EMBL" id="UOE17933.1"/>
    </source>
</evidence>
<proteinExistence type="predicted"/>
<dbReference type="GO" id="GO:0043024">
    <property type="term" value="F:ribosomal small subunit binding"/>
    <property type="evidence" value="ECO:0007669"/>
    <property type="project" value="TreeGrafter"/>
</dbReference>
<dbReference type="Proteomes" id="UP000265719">
    <property type="component" value="Chromosome"/>
</dbReference>
<protein>
    <submittedName>
        <fullName evidence="4">50S ribosome-binding GTPase</fullName>
    </submittedName>
</protein>
<keyword evidence="2" id="KW-0812">Transmembrane</keyword>
<evidence type="ECO:0000313" key="5">
    <source>
        <dbReference type="Proteomes" id="UP000265719"/>
    </source>
</evidence>
<organism evidence="4 5">
    <name type="scientific">Thermobifida halotolerans</name>
    <dbReference type="NCBI Taxonomy" id="483545"/>
    <lineage>
        <taxon>Bacteria</taxon>
        <taxon>Bacillati</taxon>
        <taxon>Actinomycetota</taxon>
        <taxon>Actinomycetes</taxon>
        <taxon>Streptosporangiales</taxon>
        <taxon>Nocardiopsidaceae</taxon>
        <taxon>Thermobifida</taxon>
    </lineage>
</organism>
<dbReference type="CDD" id="cd11383">
    <property type="entry name" value="YfjP"/>
    <property type="match status" value="1"/>
</dbReference>
<dbReference type="PANTHER" id="PTHR42698:SF1">
    <property type="entry name" value="GTPASE ERA, MITOCHONDRIAL"/>
    <property type="match status" value="1"/>
</dbReference>
<dbReference type="Pfam" id="PF01926">
    <property type="entry name" value="MMR_HSR1"/>
    <property type="match status" value="1"/>
</dbReference>
<dbReference type="InterPro" id="IPR006073">
    <property type="entry name" value="GTP-bd"/>
</dbReference>
<dbReference type="KEGG" id="thao:NI17_013770"/>
<gene>
    <name evidence="4" type="ORF">NI17_013770</name>
</gene>
<feature type="compositionally biased region" description="Basic and acidic residues" evidence="1">
    <location>
        <begin position="22"/>
        <end position="34"/>
    </location>
</feature>
<reference evidence="4" key="1">
    <citation type="submission" date="2020-10" db="EMBL/GenBank/DDBJ databases">
        <title>De novo genome project of the cellulose decomposer Thermobifida halotolerans type strain.</title>
        <authorList>
            <person name="Nagy I."/>
            <person name="Horvath B."/>
            <person name="Kukolya J."/>
            <person name="Nagy I."/>
            <person name="Orsini M."/>
        </authorList>
    </citation>
    <scope>NUCLEOTIDE SEQUENCE</scope>
    <source>
        <strain evidence="4">DSM 44931</strain>
    </source>
</reference>
<feature type="compositionally biased region" description="Acidic residues" evidence="1">
    <location>
        <begin position="153"/>
        <end position="163"/>
    </location>
</feature>
<dbReference type="AlphaFoldDB" id="A0A399G0V6"/>
<feature type="region of interest" description="Disordered" evidence="1">
    <location>
        <begin position="1"/>
        <end position="163"/>
    </location>
</feature>
<evidence type="ECO:0000256" key="1">
    <source>
        <dbReference type="SAM" id="MobiDB-lite"/>
    </source>
</evidence>
<dbReference type="GO" id="GO:0019843">
    <property type="term" value="F:rRNA binding"/>
    <property type="evidence" value="ECO:0007669"/>
    <property type="project" value="TreeGrafter"/>
</dbReference>
<accession>A0A399G0V6</accession>
<sequence>MADFETGPPRSEHPSPSGAEPAADHSEQGGESERTPPPADSDSGPRPAFRYRVPEAPAARRPEPAEPEDGTDPAVQDEHTAPRRGAPIVAVDAADVEEGGRPDPDDPDNLAGWVGSLAGAVDEDDTIAGRRTGPVPTVPDRTQAPAPQPDWEPSADDAEEEEEYRPARREIWQPMPATTRAELISRLDALAVLVELGRGHFDPGLVERARGLLQHAGARLRLSADHTVIALAGGTGSGKSSLFNALCGLELSRVGITRPTTTAAHACVWGLEGADNLLGWLGVPPRYRHARVSELDRGDSDLTGLILLDLPDHDSVRAAQTAESDHLIRTADLLIWVLDPQKYADAAVHHRYLAEMAGHGAVMVAVLNQIDRIDPDEVEELLTDLRRLLETESGVQPRVLTTSVVTGEGLRELRQLLVETVAERRAAIDRLVADLEQVVGDFETYGVAGATAELPPPARAALVDRLAEASGVEAIADAVESVHERRGARAVGWPLVRWARRLRRDPLRAAQLGFLTSDDVQASTGPVGAQRAEIDTAIAAAASAAADSLPDPWPQRVREAGRTNLETLPDELGAAIASTVPDESVSPSWWQAVRVVQYLLVALAGGGLVWLGALLVGWIGGGLTEPALLVLAAAVTIGALLLGWLTGVGCRNLVTVEAARRRERVETHGTEQVKRIAVERVVAPIEAEISNYERYCQALHEVRPAGRS</sequence>
<dbReference type="RefSeq" id="WP_119267942.1">
    <property type="nucleotide sequence ID" value="NZ_CP063196.1"/>
</dbReference>
<dbReference type="SUPFAM" id="SSF52540">
    <property type="entry name" value="P-loop containing nucleoside triphosphate hydrolases"/>
    <property type="match status" value="1"/>
</dbReference>
<feature type="domain" description="G" evidence="3">
    <location>
        <begin position="229"/>
        <end position="353"/>
    </location>
</feature>
<name>A0A399G0V6_9ACTN</name>
<feature type="transmembrane region" description="Helical" evidence="2">
    <location>
        <begin position="627"/>
        <end position="654"/>
    </location>
</feature>
<keyword evidence="2" id="KW-0472">Membrane</keyword>
<keyword evidence="2" id="KW-1133">Transmembrane helix</keyword>
<dbReference type="GO" id="GO:0005525">
    <property type="term" value="F:GTP binding"/>
    <property type="evidence" value="ECO:0007669"/>
    <property type="project" value="InterPro"/>
</dbReference>
<feature type="transmembrane region" description="Helical" evidence="2">
    <location>
        <begin position="598"/>
        <end position="621"/>
    </location>
</feature>
<evidence type="ECO:0000259" key="3">
    <source>
        <dbReference type="Pfam" id="PF01926"/>
    </source>
</evidence>
<dbReference type="InterPro" id="IPR027417">
    <property type="entry name" value="P-loop_NTPase"/>
</dbReference>
<evidence type="ECO:0000256" key="2">
    <source>
        <dbReference type="SAM" id="Phobius"/>
    </source>
</evidence>
<keyword evidence="5" id="KW-1185">Reference proteome</keyword>